<protein>
    <submittedName>
        <fullName evidence="1">Uncharacterized protein</fullName>
    </submittedName>
</protein>
<dbReference type="EMBL" id="BMKU01000015">
    <property type="protein sequence ID" value="GGH08679.1"/>
    <property type="molecule type" value="Genomic_DNA"/>
</dbReference>
<evidence type="ECO:0000313" key="2">
    <source>
        <dbReference type="Proteomes" id="UP000596938"/>
    </source>
</evidence>
<comment type="caution">
    <text evidence="1">The sequence shown here is derived from an EMBL/GenBank/DDBJ whole genome shotgun (WGS) entry which is preliminary data.</text>
</comment>
<name>A0ABQ1Y0X1_9MICC</name>
<gene>
    <name evidence="1" type="ORF">GCM10011577_36820</name>
</gene>
<keyword evidence="2" id="KW-1185">Reference proteome</keyword>
<evidence type="ECO:0000313" key="1">
    <source>
        <dbReference type="EMBL" id="GGH08679.1"/>
    </source>
</evidence>
<accession>A0ABQ1Y0X1</accession>
<organism evidence="1 2">
    <name type="scientific">Pseudarthrobacter polychromogenes</name>
    <dbReference type="NCBI Taxonomy" id="1676"/>
    <lineage>
        <taxon>Bacteria</taxon>
        <taxon>Bacillati</taxon>
        <taxon>Actinomycetota</taxon>
        <taxon>Actinomycetes</taxon>
        <taxon>Micrococcales</taxon>
        <taxon>Micrococcaceae</taxon>
        <taxon>Pseudarthrobacter</taxon>
    </lineage>
</organism>
<proteinExistence type="predicted"/>
<dbReference type="Proteomes" id="UP000596938">
    <property type="component" value="Unassembled WGS sequence"/>
</dbReference>
<reference evidence="2" key="1">
    <citation type="journal article" date="2019" name="Int. J. Syst. Evol. Microbiol.">
        <title>The Global Catalogue of Microorganisms (GCM) 10K type strain sequencing project: providing services to taxonomists for standard genome sequencing and annotation.</title>
        <authorList>
            <consortium name="The Broad Institute Genomics Platform"/>
            <consortium name="The Broad Institute Genome Sequencing Center for Infectious Disease"/>
            <person name="Wu L."/>
            <person name="Ma J."/>
        </authorList>
    </citation>
    <scope>NUCLEOTIDE SEQUENCE [LARGE SCALE GENOMIC DNA]</scope>
    <source>
        <strain evidence="2">CGMCC 1.1927</strain>
    </source>
</reference>
<sequence>MLEGELRFFIDEPAGHHKVAGNPFRALCFERFDLVLGGTVEFLAGDVLIDLRRPLPVRTVRAAEVADVGFADRAVFRAVPAKGTGTCISPAGATIETARCAVLAVATAGTVAAVTERLPVLSAAEAAAVTLAVTTRTIAKGLLVTIAIRLAVTVTERLTLPAAAEGLPVTVAKRLTLPSTETTAVTLTVTTRTIAKGLLVTIAIRLAVTVAKRLTLPAAAETTTVTLTVTTRTIAKGLLVTIAIRLAVTVAKRLTLPSTETTTVTLTVTTRTITKRLPIPVTERLTLTAAGGTSGGLAAIAVAAGAEAPGIPA</sequence>
<dbReference type="RefSeq" id="WP_229666529.1">
    <property type="nucleotide sequence ID" value="NZ_BAAAWV010000001.1"/>
</dbReference>